<proteinExistence type="predicted"/>
<dbReference type="EMBL" id="JAFHAP010000010">
    <property type="protein sequence ID" value="MBN2910105.1"/>
    <property type="molecule type" value="Genomic_DNA"/>
</dbReference>
<evidence type="ECO:0000256" key="1">
    <source>
        <dbReference type="SAM" id="Phobius"/>
    </source>
</evidence>
<keyword evidence="3" id="KW-1185">Reference proteome</keyword>
<dbReference type="Proteomes" id="UP001177120">
    <property type="component" value="Unassembled WGS sequence"/>
</dbReference>
<name>A0ABS2WKL8_9BACL</name>
<evidence type="ECO:0000313" key="3">
    <source>
        <dbReference type="Proteomes" id="UP001177120"/>
    </source>
</evidence>
<sequence>MDFKELRRLGRESLKGKWGLAIGCTILYILLDSLFDFFADNPLDLDISLFLNSAPKADSHVVFFPDHSVIDWVSLIWNVLTTGGLMLGISLIFLNICRTQPAHIGQLFRYFTNGNLLVRGMLWHVLQSIYLMLWSLLFIIPGIIKWFSYSMTPYILIDHPELSVNEAITKSREMMNGHKMELFALQLSFIGWLLLSLFTLGLGFIWLIPYYSATEVQFYRKMKGELNPDSKSTA</sequence>
<keyword evidence="1" id="KW-1133">Transmembrane helix</keyword>
<dbReference type="Pfam" id="PF06161">
    <property type="entry name" value="DUF975"/>
    <property type="match status" value="1"/>
</dbReference>
<feature type="transmembrane region" description="Helical" evidence="1">
    <location>
        <begin position="75"/>
        <end position="96"/>
    </location>
</feature>
<keyword evidence="1" id="KW-0472">Membrane</keyword>
<reference evidence="2" key="1">
    <citation type="journal article" date="2024" name="Int. J. Syst. Evol. Microbiol.">
        <title>Polycladomyces zharkentensis sp. nov., a novel thermophilic cellulose- and starch-degrading member of the Bacillota from a geothermal aquifer in Kazakhstan.</title>
        <authorList>
            <person name="Mashzhan A."/>
            <person name="Kistaubayeva A."/>
            <person name="Javier-Lopez R."/>
            <person name="Bissenova U."/>
            <person name="Bissenbay A."/>
            <person name="Birkeland N.K."/>
        </authorList>
    </citation>
    <scope>NUCLEOTIDE SEQUENCE</scope>
    <source>
        <strain evidence="2">ZKZ2T</strain>
    </source>
</reference>
<feature type="transmembrane region" description="Helical" evidence="1">
    <location>
        <begin position="116"/>
        <end position="144"/>
    </location>
</feature>
<feature type="transmembrane region" description="Helical" evidence="1">
    <location>
        <begin position="189"/>
        <end position="213"/>
    </location>
</feature>
<feature type="transmembrane region" description="Helical" evidence="1">
    <location>
        <begin position="20"/>
        <end position="39"/>
    </location>
</feature>
<protein>
    <submittedName>
        <fullName evidence="2">DUF975 family protein</fullName>
    </submittedName>
</protein>
<gene>
    <name evidence="2" type="ORF">JQC72_11395</name>
</gene>
<evidence type="ECO:0000313" key="2">
    <source>
        <dbReference type="EMBL" id="MBN2910105.1"/>
    </source>
</evidence>
<keyword evidence="1" id="KW-0812">Transmembrane</keyword>
<dbReference type="InterPro" id="IPR010380">
    <property type="entry name" value="DUF975"/>
</dbReference>
<dbReference type="PANTHER" id="PTHR40076:SF1">
    <property type="entry name" value="MEMBRANE PROTEIN"/>
    <property type="match status" value="1"/>
</dbReference>
<comment type="caution">
    <text evidence="2">The sequence shown here is derived from an EMBL/GenBank/DDBJ whole genome shotgun (WGS) entry which is preliminary data.</text>
</comment>
<dbReference type="PANTHER" id="PTHR40076">
    <property type="entry name" value="MEMBRANE PROTEIN-RELATED"/>
    <property type="match status" value="1"/>
</dbReference>
<accession>A0ABS2WKL8</accession>
<organism evidence="2 3">
    <name type="scientific">Polycladomyces zharkentensis</name>
    <dbReference type="NCBI Taxonomy" id="2807616"/>
    <lineage>
        <taxon>Bacteria</taxon>
        <taxon>Bacillati</taxon>
        <taxon>Bacillota</taxon>
        <taxon>Bacilli</taxon>
        <taxon>Bacillales</taxon>
        <taxon>Thermoactinomycetaceae</taxon>
        <taxon>Polycladomyces</taxon>
    </lineage>
</organism>